<accession>A0A5P2CQ89</accession>
<name>A0A5P2CQ89_STRVZ</name>
<dbReference type="Proteomes" id="UP000324015">
    <property type="component" value="Chromosome"/>
</dbReference>
<dbReference type="EMBL" id="CP029191">
    <property type="protein sequence ID" value="QES45066.1"/>
    <property type="molecule type" value="Genomic_DNA"/>
</dbReference>
<protein>
    <submittedName>
        <fullName evidence="1">Uncharacterized protein</fullName>
    </submittedName>
</protein>
<evidence type="ECO:0000313" key="1">
    <source>
        <dbReference type="EMBL" id="QES45066.1"/>
    </source>
</evidence>
<evidence type="ECO:0000313" key="2">
    <source>
        <dbReference type="Proteomes" id="UP000324015"/>
    </source>
</evidence>
<sequence>MTHSPAHDTRDTSVDVLLSSYDVADDGRIALHVLGPTRGVPAALWTRDPQHLRRLLRDHKGLAQWQPHRNVLKLRCDTAGATLVGVAAGTGHEVRHDAADHEAPRG</sequence>
<reference evidence="1 2" key="1">
    <citation type="submission" date="2018-05" db="EMBL/GenBank/DDBJ databases">
        <title>Streptomyces venezuelae.</title>
        <authorList>
            <person name="Kim W."/>
            <person name="Lee N."/>
            <person name="Cho B.-K."/>
        </authorList>
    </citation>
    <scope>NUCLEOTIDE SEQUENCE [LARGE SCALE GENOMIC DNA]</scope>
    <source>
        <strain evidence="1 2">ATCC 14585</strain>
    </source>
</reference>
<dbReference type="RefSeq" id="WP_150187383.1">
    <property type="nucleotide sequence ID" value="NZ_CP029191.1"/>
</dbReference>
<proteinExistence type="predicted"/>
<organism evidence="1 2">
    <name type="scientific">Streptomyces venezuelae</name>
    <dbReference type="NCBI Taxonomy" id="54571"/>
    <lineage>
        <taxon>Bacteria</taxon>
        <taxon>Bacillati</taxon>
        <taxon>Actinomycetota</taxon>
        <taxon>Actinomycetes</taxon>
        <taxon>Kitasatosporales</taxon>
        <taxon>Streptomycetaceae</taxon>
        <taxon>Streptomyces</taxon>
    </lineage>
</organism>
<gene>
    <name evidence="1" type="ORF">DEJ49_32350</name>
</gene>
<dbReference type="AlphaFoldDB" id="A0A5P2CQ89"/>